<comment type="caution">
    <text evidence="1">The sequence shown here is derived from an EMBL/GenBank/DDBJ whole genome shotgun (WGS) entry which is preliminary data.</text>
</comment>
<dbReference type="Pfam" id="PF21983">
    <property type="entry name" value="NikA-like"/>
    <property type="match status" value="1"/>
</dbReference>
<accession>A0A7X1Z7X5</accession>
<dbReference type="InterPro" id="IPR053842">
    <property type="entry name" value="NikA-like"/>
</dbReference>
<keyword evidence="2" id="KW-1185">Reference proteome</keyword>
<dbReference type="Proteomes" id="UP000439550">
    <property type="component" value="Unassembled WGS sequence"/>
</dbReference>
<reference evidence="1 2" key="1">
    <citation type="submission" date="2019-10" db="EMBL/GenBank/DDBJ databases">
        <authorList>
            <person name="Dong K."/>
        </authorList>
    </citation>
    <scope>NUCLEOTIDE SEQUENCE [LARGE SCALE GENOMIC DNA]</scope>
    <source>
        <strain evidence="1 2">DSM 28960</strain>
    </source>
</reference>
<evidence type="ECO:0000313" key="2">
    <source>
        <dbReference type="Proteomes" id="UP000439550"/>
    </source>
</evidence>
<sequence>MNRKVNLQMVESERFRNSQIKFWTTKEEKSQLNKNMHQAGYATLGNYLLKMGLQGFIIQVDFSSLRGALGDVGNLRMEFNKIGNNINQIAKHTNESHEIDAMDFYLLQEEVGAMRKKMEHFEREVVHSFEQKLKELGVN</sequence>
<name>A0A7X1Z7X5_9LACT</name>
<proteinExistence type="predicted"/>
<organism evidence="1 2">
    <name type="scientific">Lactococcus hircilactis</name>
    <dbReference type="NCBI Taxonomy" id="1494462"/>
    <lineage>
        <taxon>Bacteria</taxon>
        <taxon>Bacillati</taxon>
        <taxon>Bacillota</taxon>
        <taxon>Bacilli</taxon>
        <taxon>Lactobacillales</taxon>
        <taxon>Streptococcaceae</taxon>
        <taxon>Lactococcus</taxon>
    </lineage>
</organism>
<evidence type="ECO:0000313" key="1">
    <source>
        <dbReference type="EMBL" id="MQW38372.1"/>
    </source>
</evidence>
<gene>
    <name evidence="1" type="primary">mobC</name>
    <name evidence="1" type="ORF">GHI93_00205</name>
</gene>
<dbReference type="AlphaFoldDB" id="A0A7X1Z7X5"/>
<dbReference type="OrthoDB" id="9804743at2"/>
<dbReference type="EMBL" id="WITJ01000001">
    <property type="protein sequence ID" value="MQW38372.1"/>
    <property type="molecule type" value="Genomic_DNA"/>
</dbReference>
<protein>
    <submittedName>
        <fullName evidence="1">Plasmid mobilization relaxosome protein MobC</fullName>
    </submittedName>
</protein>